<gene>
    <name evidence="2" type="ORF">TI39_contig279g00033</name>
</gene>
<evidence type="ECO:0000313" key="3">
    <source>
        <dbReference type="Proteomes" id="UP000033647"/>
    </source>
</evidence>
<evidence type="ECO:0000313" key="2">
    <source>
        <dbReference type="EMBL" id="KJY01745.1"/>
    </source>
</evidence>
<accession>A0A0F4GWD3</accession>
<dbReference type="OrthoDB" id="2687452at2759"/>
<sequence>MSYYDPPSGYYNQSPNQRSSYATSLQQPYAPYASSYQGYPIPQRRPQQQPPPQQYYSSPSTSPGSIYSQPQSPAYQPVQSTPGYHCLYPNCTHTTSRKTDLERHCDRTGRYGFSTKDKMVDHMREVHEADIPKKTRSSGRR</sequence>
<feature type="compositionally biased region" description="Low complexity" evidence="1">
    <location>
        <begin position="54"/>
        <end position="69"/>
    </location>
</feature>
<feature type="compositionally biased region" description="Polar residues" evidence="1">
    <location>
        <begin position="70"/>
        <end position="79"/>
    </location>
</feature>
<dbReference type="EMBL" id="LAFY01000271">
    <property type="protein sequence ID" value="KJY01745.1"/>
    <property type="molecule type" value="Genomic_DNA"/>
</dbReference>
<feature type="compositionally biased region" description="Polar residues" evidence="1">
    <location>
        <begin position="10"/>
        <end position="27"/>
    </location>
</feature>
<evidence type="ECO:0000256" key="1">
    <source>
        <dbReference type="SAM" id="MobiDB-lite"/>
    </source>
</evidence>
<reference evidence="2 3" key="1">
    <citation type="submission" date="2015-03" db="EMBL/GenBank/DDBJ databases">
        <title>RNA-seq based gene annotation and comparative genomics of four Zymoseptoria species reveal species-specific pathogenicity related genes and transposable element activity.</title>
        <authorList>
            <person name="Grandaubert J."/>
            <person name="Bhattacharyya A."/>
            <person name="Stukenbrock E.H."/>
        </authorList>
    </citation>
    <scope>NUCLEOTIDE SEQUENCE [LARGE SCALE GENOMIC DNA]</scope>
    <source>
        <strain evidence="2 3">Zb18110</strain>
    </source>
</reference>
<dbReference type="Proteomes" id="UP000033647">
    <property type="component" value="Unassembled WGS sequence"/>
</dbReference>
<name>A0A0F4GWD3_9PEZI</name>
<organism evidence="2 3">
    <name type="scientific">Zymoseptoria brevis</name>
    <dbReference type="NCBI Taxonomy" id="1047168"/>
    <lineage>
        <taxon>Eukaryota</taxon>
        <taxon>Fungi</taxon>
        <taxon>Dikarya</taxon>
        <taxon>Ascomycota</taxon>
        <taxon>Pezizomycotina</taxon>
        <taxon>Dothideomycetes</taxon>
        <taxon>Dothideomycetidae</taxon>
        <taxon>Mycosphaerellales</taxon>
        <taxon>Mycosphaerellaceae</taxon>
        <taxon>Zymoseptoria</taxon>
    </lineage>
</organism>
<dbReference type="STRING" id="1047168.A0A0F4GWD3"/>
<comment type="caution">
    <text evidence="2">The sequence shown here is derived from an EMBL/GenBank/DDBJ whole genome shotgun (WGS) entry which is preliminary data.</text>
</comment>
<protein>
    <submittedName>
        <fullName evidence="2">Uncharacterized protein</fullName>
    </submittedName>
</protein>
<feature type="compositionally biased region" description="Low complexity" evidence="1">
    <location>
        <begin position="36"/>
        <end position="47"/>
    </location>
</feature>
<keyword evidence="3" id="KW-1185">Reference proteome</keyword>
<proteinExistence type="predicted"/>
<feature type="region of interest" description="Disordered" evidence="1">
    <location>
        <begin position="1"/>
        <end position="79"/>
    </location>
</feature>
<dbReference type="AlphaFoldDB" id="A0A0F4GWD3"/>